<gene>
    <name evidence="2" type="ORF">VT99_13821</name>
</gene>
<dbReference type="Gene3D" id="1.20.1640.10">
    <property type="entry name" value="Multidrug efflux transporter AcrB transmembrane domain"/>
    <property type="match status" value="1"/>
</dbReference>
<evidence type="ECO:0000313" key="3">
    <source>
        <dbReference type="Proteomes" id="UP000286862"/>
    </source>
</evidence>
<dbReference type="GO" id="GO:0005886">
    <property type="term" value="C:plasma membrane"/>
    <property type="evidence" value="ECO:0007669"/>
    <property type="project" value="TreeGrafter"/>
</dbReference>
<dbReference type="Pfam" id="PF00873">
    <property type="entry name" value="ACR_tran"/>
    <property type="match status" value="1"/>
</dbReference>
<dbReference type="PRINTS" id="PR00702">
    <property type="entry name" value="ACRIFLAVINRP"/>
</dbReference>
<dbReference type="SUPFAM" id="SSF82714">
    <property type="entry name" value="Multidrug efflux transporter AcrB TolC docking domain, DN and DC subdomains"/>
    <property type="match status" value="1"/>
</dbReference>
<dbReference type="EMBL" id="MTKQ01000382">
    <property type="protein sequence ID" value="RWX43493.1"/>
    <property type="molecule type" value="Genomic_DNA"/>
</dbReference>
<dbReference type="PANTHER" id="PTHR32063">
    <property type="match status" value="1"/>
</dbReference>
<organism evidence="2 3">
    <name type="scientific">Candidatus Electrothrix marina</name>
    <dbReference type="NCBI Taxonomy" id="1859130"/>
    <lineage>
        <taxon>Bacteria</taxon>
        <taxon>Pseudomonadati</taxon>
        <taxon>Thermodesulfobacteriota</taxon>
        <taxon>Desulfobulbia</taxon>
        <taxon>Desulfobulbales</taxon>
        <taxon>Desulfobulbaceae</taxon>
        <taxon>Candidatus Electrothrix</taxon>
    </lineage>
</organism>
<protein>
    <submittedName>
        <fullName evidence="2">AcrB/AcrD/AcrF family protein</fullName>
    </submittedName>
</protein>
<dbReference type="Proteomes" id="UP000286862">
    <property type="component" value="Unassembled WGS sequence"/>
</dbReference>
<reference evidence="2 3" key="1">
    <citation type="submission" date="2017-01" db="EMBL/GenBank/DDBJ databases">
        <title>The cable genome- insights into the physiology and evolution of filamentous bacteria capable of sulfide oxidation via long distance electron transfer.</title>
        <authorList>
            <person name="Schreiber L."/>
            <person name="Bjerg J.T."/>
            <person name="Boggild A."/>
            <person name="Van De Vossenberg J."/>
            <person name="Meysman F."/>
            <person name="Nielsen L.P."/>
            <person name="Schramm A."/>
            <person name="Kjeldsen K.U."/>
        </authorList>
    </citation>
    <scope>NUCLEOTIDE SEQUENCE [LARGE SCALE GENOMIC DNA]</scope>
    <source>
        <strain evidence="2">A2</strain>
    </source>
</reference>
<keyword evidence="1" id="KW-0472">Membrane</keyword>
<dbReference type="SUPFAM" id="SSF82693">
    <property type="entry name" value="Multidrug efflux transporter AcrB pore domain, PN1, PN2, PC1 and PC2 subdomains"/>
    <property type="match status" value="2"/>
</dbReference>
<keyword evidence="1" id="KW-1133">Transmembrane helix</keyword>
<dbReference type="Gene3D" id="3.30.70.1430">
    <property type="entry name" value="Multidrug efflux transporter AcrB pore domain"/>
    <property type="match status" value="1"/>
</dbReference>
<evidence type="ECO:0000256" key="1">
    <source>
        <dbReference type="SAM" id="Phobius"/>
    </source>
</evidence>
<proteinExistence type="predicted"/>
<feature type="non-terminal residue" evidence="2">
    <location>
        <position position="313"/>
    </location>
</feature>
<name>A0A3S3QG19_9BACT</name>
<dbReference type="Gene3D" id="3.30.70.1320">
    <property type="entry name" value="Multidrug efflux transporter AcrB pore domain like"/>
    <property type="match status" value="1"/>
</dbReference>
<dbReference type="GO" id="GO:0042910">
    <property type="term" value="F:xenobiotic transmembrane transporter activity"/>
    <property type="evidence" value="ECO:0007669"/>
    <property type="project" value="TreeGrafter"/>
</dbReference>
<dbReference type="Gene3D" id="3.30.2090.10">
    <property type="entry name" value="Multidrug efflux transporter AcrB TolC docking domain, DN and DC subdomains"/>
    <property type="match status" value="1"/>
</dbReference>
<dbReference type="InterPro" id="IPR027463">
    <property type="entry name" value="AcrB_DN_DC_subdom"/>
</dbReference>
<dbReference type="PANTHER" id="PTHR32063:SF33">
    <property type="entry name" value="RND SUPERFAMILY EFFLUX PUMP PERMEASE COMPONENT"/>
    <property type="match status" value="1"/>
</dbReference>
<dbReference type="InterPro" id="IPR001036">
    <property type="entry name" value="Acrflvin-R"/>
</dbReference>
<accession>A0A3S3QG19</accession>
<evidence type="ECO:0000313" key="2">
    <source>
        <dbReference type="EMBL" id="RWX43493.1"/>
    </source>
</evidence>
<sequence length="313" mass="34576">MKKILTAFASNTVFANIVLLMIMVGGVMALSTMRRENFPDFSVDKIMIRVAYPGADPEEVEEGVILKIEEALEGVEGIKQYTTTAAENMGSALVDVQEGADVDEILDDVKSKIDAVSTFPVDAEKPVITELTMRNSVVLLALSGRMSEKQLKVQAERLKDEIRSLDGISQVDTFGTRDYEISIEVPEEQLRRYGLTFTQVAEAVRRSSINLHGGTLRTEEEEIRLRTVGRKYTGEELAEIIVRADASGELLPLGQLATIRDGFTEDPIISEVNGEPAAFVMVFKTEEEDAIHIADTVQEYVKDKQSLLPPGVH</sequence>
<comment type="caution">
    <text evidence="2">The sequence shown here is derived from an EMBL/GenBank/DDBJ whole genome shotgun (WGS) entry which is preliminary data.</text>
</comment>
<dbReference type="AlphaFoldDB" id="A0A3S3QG19"/>
<feature type="transmembrane region" description="Helical" evidence="1">
    <location>
        <begin position="12"/>
        <end position="33"/>
    </location>
</feature>
<keyword evidence="1" id="KW-0812">Transmembrane</keyword>